<keyword evidence="10" id="KW-1185">Reference proteome</keyword>
<evidence type="ECO:0000256" key="4">
    <source>
        <dbReference type="ARBA" id="ARBA00023125"/>
    </source>
</evidence>
<evidence type="ECO:0000256" key="3">
    <source>
        <dbReference type="ARBA" id="ARBA00023015"/>
    </source>
</evidence>
<dbReference type="PANTHER" id="PTHR32071:SF122">
    <property type="entry name" value="SIGMA FACTOR"/>
    <property type="match status" value="1"/>
</dbReference>
<dbReference type="FunFam" id="3.40.50.300:FF:000006">
    <property type="entry name" value="DNA-binding transcriptional regulator NtrC"/>
    <property type="match status" value="1"/>
</dbReference>
<dbReference type="SUPFAM" id="SSF52172">
    <property type="entry name" value="CheY-like"/>
    <property type="match status" value="1"/>
</dbReference>
<dbReference type="Pfam" id="PF25601">
    <property type="entry name" value="AAA_lid_14"/>
    <property type="match status" value="1"/>
</dbReference>
<dbReference type="Gene3D" id="1.10.10.60">
    <property type="entry name" value="Homeodomain-like"/>
    <property type="match status" value="1"/>
</dbReference>
<keyword evidence="3" id="KW-0805">Transcription regulation</keyword>
<keyword evidence="5" id="KW-0804">Transcription</keyword>
<evidence type="ECO:0000256" key="2">
    <source>
        <dbReference type="ARBA" id="ARBA00022840"/>
    </source>
</evidence>
<dbReference type="InterPro" id="IPR025662">
    <property type="entry name" value="Sigma_54_int_dom_ATP-bd_1"/>
</dbReference>
<evidence type="ECO:0000256" key="5">
    <source>
        <dbReference type="ARBA" id="ARBA00023163"/>
    </source>
</evidence>
<dbReference type="Pfam" id="PF00158">
    <property type="entry name" value="Sigma54_activat"/>
    <property type="match status" value="1"/>
</dbReference>
<dbReference type="Proteomes" id="UP000503840">
    <property type="component" value="Unassembled WGS sequence"/>
</dbReference>
<sequence>MQHILVATDDQAATKAIVRSFSSQAETSVVRHPDDLKPALAKRPYDVIFADMAWIDRSPERSFDTIRTALRSLWAMAPNLEIIVLTAQENIREAVKSVRAGADNYLTYPVTAEEASYVLESLRESRMMQTELEYLRSAEHSSALIPLQQVKSPVMQAVFDKVRRVAQANTTVLLTGETGTGKGVLAKLIHAQSNRASGPFMGVHCGAIPETLVESELFGHEKGAFTGASKRKPGRFEVAAKGTIFLDEIGTISQPTQVRLLQVLQDKVFQRVGGVVDIPMEARIVAASNVDLEELVRKGEFRADLLFRLNVFPIRVPSLRDRREDIPLLAEMFLQRLRQQYMKKIEGLHPDVLDAFQSYPWPGNIRELENLMERAYILETSHMLSPDNFPPDLFVGGAPLANVSLDLSLPLSEVRNQAKEHAQRRYIEELIAECRGKVNLTAERAGITTRQLRKLLCRYGIDKSRYKPVKNGIKSADI</sequence>
<dbReference type="RefSeq" id="WP_174404131.1">
    <property type="nucleotide sequence ID" value="NZ_BLVO01000005.1"/>
</dbReference>
<dbReference type="GO" id="GO:0000160">
    <property type="term" value="P:phosphorelay signal transduction system"/>
    <property type="evidence" value="ECO:0007669"/>
    <property type="project" value="InterPro"/>
</dbReference>
<dbReference type="PROSITE" id="PS00676">
    <property type="entry name" value="SIGMA54_INTERACT_2"/>
    <property type="match status" value="1"/>
</dbReference>
<dbReference type="EMBL" id="BLVO01000005">
    <property type="protein sequence ID" value="GFM32432.1"/>
    <property type="molecule type" value="Genomic_DNA"/>
</dbReference>
<dbReference type="Gene3D" id="1.10.8.60">
    <property type="match status" value="1"/>
</dbReference>
<keyword evidence="6" id="KW-0597">Phosphoprotein</keyword>
<dbReference type="InterPro" id="IPR001789">
    <property type="entry name" value="Sig_transdc_resp-reg_receiver"/>
</dbReference>
<dbReference type="InterPro" id="IPR027417">
    <property type="entry name" value="P-loop_NTPase"/>
</dbReference>
<keyword evidence="1" id="KW-0547">Nucleotide-binding</keyword>
<gene>
    <name evidence="9" type="ORF">DSM101010T_07970</name>
</gene>
<reference evidence="9 10" key="1">
    <citation type="submission" date="2020-05" db="EMBL/GenBank/DDBJ databases">
        <title>Draft genome sequence of Desulfovibrio sp. strain HN2T.</title>
        <authorList>
            <person name="Ueno A."/>
            <person name="Tamazawa S."/>
            <person name="Tamamura S."/>
            <person name="Murakami T."/>
            <person name="Kiyama T."/>
            <person name="Inomata H."/>
            <person name="Amano Y."/>
            <person name="Miyakawa K."/>
            <person name="Tamaki H."/>
            <person name="Naganuma T."/>
            <person name="Kaneko K."/>
        </authorList>
    </citation>
    <scope>NUCLEOTIDE SEQUENCE [LARGE SCALE GENOMIC DNA]</scope>
    <source>
        <strain evidence="9 10">HN2</strain>
    </source>
</reference>
<feature type="modified residue" description="4-aspartylphosphate" evidence="6">
    <location>
        <position position="51"/>
    </location>
</feature>
<comment type="caution">
    <text evidence="9">The sequence shown here is derived from an EMBL/GenBank/DDBJ whole genome shotgun (WGS) entry which is preliminary data.</text>
</comment>
<dbReference type="InterPro" id="IPR011006">
    <property type="entry name" value="CheY-like_superfamily"/>
</dbReference>
<dbReference type="PANTHER" id="PTHR32071">
    <property type="entry name" value="TRANSCRIPTIONAL REGULATORY PROTEIN"/>
    <property type="match status" value="1"/>
</dbReference>
<organism evidence="9 10">
    <name type="scientific">Desulfovibrio subterraneus</name>
    <dbReference type="NCBI Taxonomy" id="2718620"/>
    <lineage>
        <taxon>Bacteria</taxon>
        <taxon>Pseudomonadati</taxon>
        <taxon>Thermodesulfobacteriota</taxon>
        <taxon>Desulfovibrionia</taxon>
        <taxon>Desulfovibrionales</taxon>
        <taxon>Desulfovibrionaceae</taxon>
        <taxon>Desulfovibrio</taxon>
    </lineage>
</organism>
<keyword evidence="2" id="KW-0067">ATP-binding</keyword>
<dbReference type="PROSITE" id="PS50045">
    <property type="entry name" value="SIGMA54_INTERACT_4"/>
    <property type="match status" value="1"/>
</dbReference>
<dbReference type="Gene3D" id="3.40.50.2300">
    <property type="match status" value="1"/>
</dbReference>
<feature type="domain" description="Response regulatory" evidence="8">
    <location>
        <begin position="3"/>
        <end position="123"/>
    </location>
</feature>
<evidence type="ECO:0000256" key="6">
    <source>
        <dbReference type="PROSITE-ProRule" id="PRU00169"/>
    </source>
</evidence>
<protein>
    <submittedName>
        <fullName evidence="9">Fis family transcriptional regulator</fullName>
    </submittedName>
</protein>
<dbReference type="SUPFAM" id="SSF46689">
    <property type="entry name" value="Homeodomain-like"/>
    <property type="match status" value="1"/>
</dbReference>
<dbReference type="GO" id="GO:0005524">
    <property type="term" value="F:ATP binding"/>
    <property type="evidence" value="ECO:0007669"/>
    <property type="project" value="UniProtKB-KW"/>
</dbReference>
<dbReference type="InterPro" id="IPR058031">
    <property type="entry name" value="AAA_lid_NorR"/>
</dbReference>
<dbReference type="PROSITE" id="PS50110">
    <property type="entry name" value="RESPONSE_REGULATORY"/>
    <property type="match status" value="1"/>
</dbReference>
<evidence type="ECO:0000313" key="10">
    <source>
        <dbReference type="Proteomes" id="UP000503840"/>
    </source>
</evidence>
<keyword evidence="4" id="KW-0238">DNA-binding</keyword>
<evidence type="ECO:0000259" key="8">
    <source>
        <dbReference type="PROSITE" id="PS50110"/>
    </source>
</evidence>
<evidence type="ECO:0000259" key="7">
    <source>
        <dbReference type="PROSITE" id="PS50045"/>
    </source>
</evidence>
<dbReference type="InterPro" id="IPR025943">
    <property type="entry name" value="Sigma_54_int_dom_ATP-bd_2"/>
</dbReference>
<evidence type="ECO:0000313" key="9">
    <source>
        <dbReference type="EMBL" id="GFM32432.1"/>
    </source>
</evidence>
<dbReference type="AlphaFoldDB" id="A0A7J0BGX2"/>
<name>A0A7J0BGX2_9BACT</name>
<dbReference type="GO" id="GO:0006355">
    <property type="term" value="P:regulation of DNA-templated transcription"/>
    <property type="evidence" value="ECO:0007669"/>
    <property type="project" value="InterPro"/>
</dbReference>
<dbReference type="InterPro" id="IPR009057">
    <property type="entry name" value="Homeodomain-like_sf"/>
</dbReference>
<accession>A0A7J0BGX2</accession>
<dbReference type="InterPro" id="IPR003593">
    <property type="entry name" value="AAA+_ATPase"/>
</dbReference>
<proteinExistence type="predicted"/>
<evidence type="ECO:0000256" key="1">
    <source>
        <dbReference type="ARBA" id="ARBA00022741"/>
    </source>
</evidence>
<dbReference type="InterPro" id="IPR002078">
    <property type="entry name" value="Sigma_54_int"/>
</dbReference>
<dbReference type="Gene3D" id="3.40.50.300">
    <property type="entry name" value="P-loop containing nucleotide triphosphate hydrolases"/>
    <property type="match status" value="1"/>
</dbReference>
<feature type="domain" description="Sigma-54 factor interaction" evidence="7">
    <location>
        <begin position="151"/>
        <end position="377"/>
    </location>
</feature>
<dbReference type="SMART" id="SM00382">
    <property type="entry name" value="AAA"/>
    <property type="match status" value="1"/>
</dbReference>
<dbReference type="CDD" id="cd00009">
    <property type="entry name" value="AAA"/>
    <property type="match status" value="1"/>
</dbReference>
<dbReference type="InterPro" id="IPR025944">
    <property type="entry name" value="Sigma_54_int_dom_CS"/>
</dbReference>
<dbReference type="SUPFAM" id="SSF52540">
    <property type="entry name" value="P-loop containing nucleoside triphosphate hydrolases"/>
    <property type="match status" value="1"/>
</dbReference>
<dbReference type="PROSITE" id="PS00675">
    <property type="entry name" value="SIGMA54_INTERACT_1"/>
    <property type="match status" value="1"/>
</dbReference>
<dbReference type="GO" id="GO:0003677">
    <property type="term" value="F:DNA binding"/>
    <property type="evidence" value="ECO:0007669"/>
    <property type="project" value="UniProtKB-KW"/>
</dbReference>
<dbReference type="PROSITE" id="PS00688">
    <property type="entry name" value="SIGMA54_INTERACT_3"/>
    <property type="match status" value="1"/>
</dbReference>